<keyword evidence="1" id="KW-0472">Membrane</keyword>
<evidence type="ECO:0000259" key="2">
    <source>
        <dbReference type="Pfam" id="PF25829"/>
    </source>
</evidence>
<evidence type="ECO:0000313" key="4">
    <source>
        <dbReference type="Proteomes" id="UP000242715"/>
    </source>
</evidence>
<dbReference type="InterPro" id="IPR057713">
    <property type="entry name" value="DUF7953"/>
</dbReference>
<dbReference type="EMBL" id="DF973587">
    <property type="protein sequence ID" value="GAU35359.1"/>
    <property type="molecule type" value="Genomic_DNA"/>
</dbReference>
<feature type="domain" description="DUF7953" evidence="2">
    <location>
        <begin position="35"/>
        <end position="148"/>
    </location>
</feature>
<name>A0A2Z6NV01_TRISU</name>
<feature type="transmembrane region" description="Helical" evidence="1">
    <location>
        <begin position="175"/>
        <end position="195"/>
    </location>
</feature>
<dbReference type="AlphaFoldDB" id="A0A2Z6NV01"/>
<dbReference type="OrthoDB" id="2014701at2759"/>
<protein>
    <recommendedName>
        <fullName evidence="2">DUF7953 domain-containing protein</fullName>
    </recommendedName>
</protein>
<evidence type="ECO:0000256" key="1">
    <source>
        <dbReference type="SAM" id="Phobius"/>
    </source>
</evidence>
<organism evidence="3 4">
    <name type="scientific">Trifolium subterraneum</name>
    <name type="common">Subterranean clover</name>
    <dbReference type="NCBI Taxonomy" id="3900"/>
    <lineage>
        <taxon>Eukaryota</taxon>
        <taxon>Viridiplantae</taxon>
        <taxon>Streptophyta</taxon>
        <taxon>Embryophyta</taxon>
        <taxon>Tracheophyta</taxon>
        <taxon>Spermatophyta</taxon>
        <taxon>Magnoliopsida</taxon>
        <taxon>eudicotyledons</taxon>
        <taxon>Gunneridae</taxon>
        <taxon>Pentapetalae</taxon>
        <taxon>rosids</taxon>
        <taxon>fabids</taxon>
        <taxon>Fabales</taxon>
        <taxon>Fabaceae</taxon>
        <taxon>Papilionoideae</taxon>
        <taxon>50 kb inversion clade</taxon>
        <taxon>NPAAA clade</taxon>
        <taxon>Hologalegina</taxon>
        <taxon>IRL clade</taxon>
        <taxon>Trifolieae</taxon>
        <taxon>Trifolium</taxon>
    </lineage>
</organism>
<keyword evidence="1" id="KW-1133">Transmembrane helix</keyword>
<dbReference type="PANTHER" id="PTHR33780">
    <property type="entry name" value="EXPRESSED PROTEIN"/>
    <property type="match status" value="1"/>
</dbReference>
<evidence type="ECO:0000313" key="3">
    <source>
        <dbReference type="EMBL" id="GAU35359.1"/>
    </source>
</evidence>
<sequence length="230" mass="26424">MSVQHLRNSPNSRVSRLSLISFVFFFTYFPGLVLSAVVTLSSIEIFKTHEWLKPTPTVYFRCTHDNKTYLPDVKKKHILYAFNGEESWQPLTEFVGRKCKRCGFYEEDKILSDDVFDEWELCPSDFAAPGGKYLHFNKKEFNATFLCPECLLFTNNVTVSAPEGNHKEKGMNTGVIILLSVLVSTVVIVAAIGAYKYWQKRRREQDQARFLKLFEEGDDLEDELGLGTII</sequence>
<accession>A0A2Z6NV01</accession>
<reference evidence="4" key="1">
    <citation type="journal article" date="2017" name="Front. Plant Sci.">
        <title>Climate Clever Clovers: New Paradigm to Reduce the Environmental Footprint of Ruminants by Breeding Low Methanogenic Forages Utilizing Haplotype Variation.</title>
        <authorList>
            <person name="Kaur P."/>
            <person name="Appels R."/>
            <person name="Bayer P.E."/>
            <person name="Keeble-Gagnere G."/>
            <person name="Wang J."/>
            <person name="Hirakawa H."/>
            <person name="Shirasawa K."/>
            <person name="Vercoe P."/>
            <person name="Stefanova K."/>
            <person name="Durmic Z."/>
            <person name="Nichols P."/>
            <person name="Revell C."/>
            <person name="Isobe S.N."/>
            <person name="Edwards D."/>
            <person name="Erskine W."/>
        </authorList>
    </citation>
    <scope>NUCLEOTIDE SEQUENCE [LARGE SCALE GENOMIC DNA]</scope>
    <source>
        <strain evidence="4">cv. Daliak</strain>
    </source>
</reference>
<gene>
    <name evidence="3" type="ORF">TSUD_337510</name>
</gene>
<dbReference type="Proteomes" id="UP000242715">
    <property type="component" value="Unassembled WGS sequence"/>
</dbReference>
<keyword evidence="1" id="KW-0812">Transmembrane</keyword>
<dbReference type="PANTHER" id="PTHR33780:SF16">
    <property type="entry name" value="PROTEIN, PUTATIVE-RELATED"/>
    <property type="match status" value="1"/>
</dbReference>
<proteinExistence type="predicted"/>
<dbReference type="Pfam" id="PF25829">
    <property type="entry name" value="DUF7953"/>
    <property type="match status" value="1"/>
</dbReference>
<keyword evidence="4" id="KW-1185">Reference proteome</keyword>